<keyword evidence="7" id="KW-0539">Nucleus</keyword>
<dbReference type="EC" id="2.7.7.7" evidence="7"/>
<feature type="compositionally biased region" description="Basic and acidic residues" evidence="8">
    <location>
        <begin position="82"/>
        <end position="91"/>
    </location>
</feature>
<dbReference type="InterPro" id="IPR022312">
    <property type="entry name" value="DNA_pol_X"/>
</dbReference>
<evidence type="ECO:0000259" key="9">
    <source>
        <dbReference type="PROSITE" id="PS50172"/>
    </source>
</evidence>
<dbReference type="SUPFAM" id="SSF47802">
    <property type="entry name" value="DNA polymerase beta, N-terminal domain-like"/>
    <property type="match status" value="1"/>
</dbReference>
<dbReference type="SUPFAM" id="SSF81301">
    <property type="entry name" value="Nucleotidyltransferase"/>
    <property type="match status" value="1"/>
</dbReference>
<dbReference type="SMART" id="SM00483">
    <property type="entry name" value="POLXc"/>
    <property type="match status" value="1"/>
</dbReference>
<dbReference type="InterPro" id="IPR028207">
    <property type="entry name" value="DNA_pol_B_palm_palm"/>
</dbReference>
<dbReference type="eggNOG" id="KOG2534">
    <property type="taxonomic scope" value="Eukaryota"/>
</dbReference>
<comment type="similarity">
    <text evidence="7">Belongs to the DNA polymerase type-X family.</text>
</comment>
<feature type="region of interest" description="Disordered" evidence="8">
    <location>
        <begin position="149"/>
        <end position="168"/>
    </location>
</feature>
<protein>
    <recommendedName>
        <fullName evidence="7">DNA polymerase</fullName>
        <ecNumber evidence="7">2.7.7.7</ecNumber>
    </recommendedName>
</protein>
<feature type="region of interest" description="Disordered" evidence="8">
    <location>
        <begin position="525"/>
        <end position="549"/>
    </location>
</feature>
<dbReference type="OMA" id="QEGWITH"/>
<evidence type="ECO:0000256" key="1">
    <source>
        <dbReference type="ARBA" id="ARBA00022679"/>
    </source>
</evidence>
<dbReference type="Pfam" id="PF14792">
    <property type="entry name" value="DNA_pol_B_palm"/>
    <property type="match status" value="1"/>
</dbReference>
<evidence type="ECO:0000256" key="8">
    <source>
        <dbReference type="SAM" id="MobiDB-lite"/>
    </source>
</evidence>
<dbReference type="Pfam" id="PF14716">
    <property type="entry name" value="HHH_8"/>
    <property type="match status" value="1"/>
</dbReference>
<keyword evidence="3 7" id="KW-0227">DNA damage</keyword>
<feature type="compositionally biased region" description="Polar residues" evidence="8">
    <location>
        <begin position="189"/>
        <end position="205"/>
    </location>
</feature>
<dbReference type="EMBL" id="KE148147">
    <property type="protein sequence ID" value="EPE09472.1"/>
    <property type="molecule type" value="Genomic_DNA"/>
</dbReference>
<dbReference type="Gene3D" id="3.30.210.10">
    <property type="entry name" value="DNA polymerase, thumb domain"/>
    <property type="match status" value="1"/>
</dbReference>
<keyword evidence="5 7" id="KW-0234">DNA repair</keyword>
<evidence type="ECO:0000313" key="11">
    <source>
        <dbReference type="Proteomes" id="UP000016923"/>
    </source>
</evidence>
<keyword evidence="1 7" id="KW-0808">Transferase</keyword>
<dbReference type="PROSITE" id="PS50172">
    <property type="entry name" value="BRCT"/>
    <property type="match status" value="1"/>
</dbReference>
<keyword evidence="11" id="KW-1185">Reference proteome</keyword>
<feature type="compositionally biased region" description="Basic and acidic residues" evidence="8">
    <location>
        <begin position="64"/>
        <end position="73"/>
    </location>
</feature>
<feature type="compositionally biased region" description="Polar residues" evidence="8">
    <location>
        <begin position="532"/>
        <end position="545"/>
    </location>
</feature>
<evidence type="ECO:0000256" key="2">
    <source>
        <dbReference type="ARBA" id="ARBA00022695"/>
    </source>
</evidence>
<reference evidence="10 11" key="1">
    <citation type="journal article" date="2013" name="BMC Genomics">
        <title>The genome and transcriptome of the pine saprophyte Ophiostoma piceae, and a comparison with the bark beetle-associated pine pathogen Grosmannia clavigera.</title>
        <authorList>
            <person name="Haridas S."/>
            <person name="Wang Y."/>
            <person name="Lim L."/>
            <person name="Massoumi Alamouti S."/>
            <person name="Jackman S."/>
            <person name="Docking R."/>
            <person name="Robertson G."/>
            <person name="Birol I."/>
            <person name="Bohlmann J."/>
            <person name="Breuil C."/>
        </authorList>
    </citation>
    <scope>NUCLEOTIDE SEQUENCE [LARGE SCALE GENOMIC DNA]</scope>
    <source>
        <strain evidence="10 11">UAMH 11346</strain>
    </source>
</reference>
<dbReference type="GO" id="GO:0003887">
    <property type="term" value="F:DNA-directed DNA polymerase activity"/>
    <property type="evidence" value="ECO:0007669"/>
    <property type="project" value="UniProtKB-UniRule"/>
</dbReference>
<dbReference type="FunFam" id="1.10.150.110:FF:000005">
    <property type="entry name" value="DNA polymerase POL4"/>
    <property type="match status" value="1"/>
</dbReference>
<dbReference type="GO" id="GO:0006303">
    <property type="term" value="P:double-strand break repair via nonhomologous end joining"/>
    <property type="evidence" value="ECO:0007669"/>
    <property type="project" value="TreeGrafter"/>
</dbReference>
<dbReference type="InterPro" id="IPR043519">
    <property type="entry name" value="NT_sf"/>
</dbReference>
<comment type="catalytic activity">
    <reaction evidence="6 7">
        <text>DNA(n) + a 2'-deoxyribonucleoside 5'-triphosphate = DNA(n+1) + diphosphate</text>
        <dbReference type="Rhea" id="RHEA:22508"/>
        <dbReference type="Rhea" id="RHEA-COMP:17339"/>
        <dbReference type="Rhea" id="RHEA-COMP:17340"/>
        <dbReference type="ChEBI" id="CHEBI:33019"/>
        <dbReference type="ChEBI" id="CHEBI:61560"/>
        <dbReference type="ChEBI" id="CHEBI:173112"/>
        <dbReference type="EC" id="2.7.7.7"/>
    </reaction>
</comment>
<evidence type="ECO:0000256" key="6">
    <source>
        <dbReference type="ARBA" id="ARBA00049244"/>
    </source>
</evidence>
<gene>
    <name evidence="10" type="ORF">F503_07248</name>
</gene>
<keyword evidence="2 7" id="KW-0548">Nucleotidyltransferase</keyword>
<feature type="region of interest" description="Disordered" evidence="8">
    <location>
        <begin position="64"/>
        <end position="92"/>
    </location>
</feature>
<evidence type="ECO:0000256" key="3">
    <source>
        <dbReference type="ARBA" id="ARBA00022763"/>
    </source>
</evidence>
<dbReference type="Gene3D" id="3.30.460.10">
    <property type="entry name" value="Beta Polymerase, domain 2"/>
    <property type="match status" value="1"/>
</dbReference>
<comment type="function">
    <text evidence="7">DNA polymerase that functions in several pathways of DNA repair. Involved in base excision repair (BER) responsible for repair of lesions that give rise to abasic (AP) sites in DNA. Also contributes to DNA double-strand break repair by non-homologous end joining and homologous recombination. Has both template-dependent and template-independent (terminal transferase) DNA polymerase activities. Has also a 5'-deoxyribose-5-phosphate lyase (dRP lyase) activity.</text>
</comment>
<dbReference type="InterPro" id="IPR002008">
    <property type="entry name" value="DNA_pol_X_beta-like"/>
</dbReference>
<dbReference type="VEuPathDB" id="FungiDB:F503_07248"/>
<dbReference type="GO" id="GO:0003677">
    <property type="term" value="F:DNA binding"/>
    <property type="evidence" value="ECO:0007669"/>
    <property type="project" value="UniProtKB-UniRule"/>
</dbReference>
<dbReference type="GO" id="GO:0046872">
    <property type="term" value="F:metal ion binding"/>
    <property type="evidence" value="ECO:0007669"/>
    <property type="project" value="UniProtKB-UniRule"/>
</dbReference>
<evidence type="ECO:0000313" key="10">
    <source>
        <dbReference type="EMBL" id="EPE09472.1"/>
    </source>
</evidence>
<proteinExistence type="inferred from homology"/>
<dbReference type="AlphaFoldDB" id="S3C9E6"/>
<evidence type="ECO:0000256" key="4">
    <source>
        <dbReference type="ARBA" id="ARBA00022932"/>
    </source>
</evidence>
<dbReference type="PANTHER" id="PTHR11276:SF29">
    <property type="entry name" value="DNA POLYMERASE TYPE-X FAMILY PROTEIN POL4"/>
    <property type="match status" value="1"/>
</dbReference>
<dbReference type="SUPFAM" id="SSF81585">
    <property type="entry name" value="PsbU/PolX domain-like"/>
    <property type="match status" value="1"/>
</dbReference>
<dbReference type="GO" id="GO:0005634">
    <property type="term" value="C:nucleus"/>
    <property type="evidence" value="ECO:0007669"/>
    <property type="project" value="UniProtKB-SubCell"/>
</dbReference>
<organism evidence="10 11">
    <name type="scientific">Ophiostoma piceae (strain UAMH 11346)</name>
    <name type="common">Sap stain fungus</name>
    <dbReference type="NCBI Taxonomy" id="1262450"/>
    <lineage>
        <taxon>Eukaryota</taxon>
        <taxon>Fungi</taxon>
        <taxon>Dikarya</taxon>
        <taxon>Ascomycota</taxon>
        <taxon>Pezizomycotina</taxon>
        <taxon>Sordariomycetes</taxon>
        <taxon>Sordariomycetidae</taxon>
        <taxon>Ophiostomatales</taxon>
        <taxon>Ophiostomataceae</taxon>
        <taxon>Ophiostoma</taxon>
    </lineage>
</organism>
<dbReference type="Pfam" id="PF10391">
    <property type="entry name" value="DNA_pol_lambd_f"/>
    <property type="match status" value="1"/>
</dbReference>
<dbReference type="Gene3D" id="1.10.150.20">
    <property type="entry name" value="5' to 3' exonuclease, C-terminal subdomain"/>
    <property type="match status" value="1"/>
</dbReference>
<dbReference type="PRINTS" id="PR00869">
    <property type="entry name" value="DNAPOLX"/>
</dbReference>
<keyword evidence="4 7" id="KW-0239">DNA-directed DNA polymerase</keyword>
<dbReference type="InterPro" id="IPR027421">
    <property type="entry name" value="DNA_pol_lamdba_lyase_dom_sf"/>
</dbReference>
<dbReference type="STRING" id="1262450.S3C9E6"/>
<evidence type="ECO:0000256" key="7">
    <source>
        <dbReference type="RuleBase" id="RU366014"/>
    </source>
</evidence>
<dbReference type="PANTHER" id="PTHR11276">
    <property type="entry name" value="DNA POLYMERASE TYPE-X FAMILY MEMBER"/>
    <property type="match status" value="1"/>
</dbReference>
<feature type="region of interest" description="Disordered" evidence="8">
    <location>
        <begin position="184"/>
        <end position="232"/>
    </location>
</feature>
<dbReference type="Proteomes" id="UP000016923">
    <property type="component" value="Unassembled WGS sequence"/>
</dbReference>
<dbReference type="PRINTS" id="PR00870">
    <property type="entry name" value="DNAPOLXBETA"/>
</dbReference>
<dbReference type="CDD" id="cd00141">
    <property type="entry name" value="NT_POLXc"/>
    <property type="match status" value="1"/>
</dbReference>
<feature type="domain" description="BRCT" evidence="9">
    <location>
        <begin position="97"/>
        <end position="142"/>
    </location>
</feature>
<accession>S3C9E6</accession>
<dbReference type="Pfam" id="PF14791">
    <property type="entry name" value="DNA_pol_B_thumb"/>
    <property type="match status" value="1"/>
</dbReference>
<dbReference type="InterPro" id="IPR001357">
    <property type="entry name" value="BRCT_dom"/>
</dbReference>
<dbReference type="FunFam" id="3.30.210.10:FF:000005">
    <property type="entry name" value="DNA polymerase IV"/>
    <property type="match status" value="1"/>
</dbReference>
<dbReference type="InterPro" id="IPR002054">
    <property type="entry name" value="DNA-dir_DNA_pol_X"/>
</dbReference>
<name>S3C9E6_OPHP1</name>
<dbReference type="Gene3D" id="1.10.150.110">
    <property type="entry name" value="DNA polymerase beta, N-terminal domain-like"/>
    <property type="match status" value="1"/>
</dbReference>
<dbReference type="InterPro" id="IPR018944">
    <property type="entry name" value="DNA_pol_lambd_fingers_domain"/>
</dbReference>
<dbReference type="InterPro" id="IPR029398">
    <property type="entry name" value="PolB_thumb"/>
</dbReference>
<dbReference type="HOGENOM" id="CLU_008698_4_1_1"/>
<sequence>MASNLDLPTIYLLGAVSEDERSQLAGQVSSLTKDANKADFFVGKVAKTERAKFELRRLGVITIDERQPHESRPRAAHSSGPEAKRQKRDGPVPEAIVISSSSEDESTPTTIPQGLPIKVVKLAWLTESLARGEVLPLDGYVVYEGRKVRAEPTRKRPAPGTSPQETAASRVEGILRRAQNDLADPARAPSSSQHQRQTYSSPTQGSHRRTYGTAAQPPALVRTTTSENDYGLNRVASPIPDYLHTIYSCQRPTPIHPPNEKFVDQLKKIRTARQLTGDKIGIRAYSTAIATISAYPYEIHSPSRISQLPGCGPKIEDLYREFQSLDGHVREADDDETSSKLASLRIFFNIMGVAEATARSFYNRGWRDLDDVIEFGWKDLTRVQQIGVKYYEELQELIARPQVEAIADKVLAHANAIQPGYQMIIAGGYRRGKELSGDVDIIISHHDESATNMLIGRLVLSLEQDQLITHTLILSTANSDRGQEAVSWKGNAPRHGLTSGKSGGSGFDTLDKAMVVWQDPMETGKKVEDATDSSNNDGKPPTHNTNPHRRVDIIISPWRTVGCAVLGWTGGTTFQRDLRRYCKYQRGLRFDSSGARSTDDGTWVDLENYEQDPAPDMLTAERRVFDALQLEYRPPTERCTG</sequence>
<dbReference type="OrthoDB" id="205514at2759"/>
<dbReference type="InterPro" id="IPR010996">
    <property type="entry name" value="HHH_MUS81"/>
</dbReference>
<dbReference type="InterPro" id="IPR037160">
    <property type="entry name" value="DNA_Pol_thumb_sf"/>
</dbReference>
<comment type="subcellular location">
    <subcellularLocation>
        <location evidence="7">Nucleus</location>
    </subcellularLocation>
</comment>
<evidence type="ECO:0000256" key="5">
    <source>
        <dbReference type="ARBA" id="ARBA00023204"/>
    </source>
</evidence>